<dbReference type="EMBL" id="CP137555">
    <property type="protein sequence ID" value="WOX06869.1"/>
    <property type="molecule type" value="Genomic_DNA"/>
</dbReference>
<dbReference type="SMART" id="SM00822">
    <property type="entry name" value="PKS_KR"/>
    <property type="match status" value="1"/>
</dbReference>
<dbReference type="KEGG" id="mpaf:R5R33_06980"/>
<dbReference type="Pfam" id="PF00106">
    <property type="entry name" value="adh_short"/>
    <property type="match status" value="1"/>
</dbReference>
<dbReference type="InterPro" id="IPR036291">
    <property type="entry name" value="NAD(P)-bd_dom_sf"/>
</dbReference>
<evidence type="ECO:0000313" key="5">
    <source>
        <dbReference type="EMBL" id="WOX06869.1"/>
    </source>
</evidence>
<evidence type="ECO:0000259" key="4">
    <source>
        <dbReference type="SMART" id="SM00822"/>
    </source>
</evidence>
<evidence type="ECO:0000256" key="1">
    <source>
        <dbReference type="ARBA" id="ARBA00006484"/>
    </source>
</evidence>
<sequence length="281" mass="30277">MRAANKASNELNILLTGASGGIGHALAHSLAARGHRLLLQGRNKMALEQLCNSLPDAHRHLVVPADLLDPQQRLELLRTCRSLPGGVDVLINNAGVARFALLGDTDDAAMRSILETNLLVPMALTRDLLALLQQSKQGAVINIGSAFGHIGHPGFSIYGASKSGLHGFTEALRRELGDSRVRVHYLAPRAVDTSLNTDAVVGLNRALGNHADSPQLVAEQCVALLEGGRSARRFMGWPERLFIKVNALLPSLVDSALVKKMPVIRRFAEQNHLQHPQGETP</sequence>
<dbReference type="NCBIfam" id="NF006565">
    <property type="entry name" value="PRK09072.1"/>
    <property type="match status" value="1"/>
</dbReference>
<proteinExistence type="inferred from homology"/>
<reference evidence="5 6" key="1">
    <citation type="submission" date="2023-10" db="EMBL/GenBank/DDBJ databases">
        <title>Description of Microbulbifer bruguierae sp. nov., isolated from the sediments of mangrove plant Bruguiera sexangula and comparative genomic analyses of the genus Microbulbifer.</title>
        <authorList>
            <person name="Long M."/>
        </authorList>
    </citation>
    <scope>NUCLEOTIDE SEQUENCE [LARGE SCALE GENOMIC DNA]</scope>
    <source>
        <strain evidence="5 6">SPO729</strain>
    </source>
</reference>
<gene>
    <name evidence="5" type="ORF">R5R33_06980</name>
</gene>
<dbReference type="PROSITE" id="PS00061">
    <property type="entry name" value="ADH_SHORT"/>
    <property type="match status" value="1"/>
</dbReference>
<dbReference type="AlphaFoldDB" id="A0AAU0N428"/>
<keyword evidence="2" id="KW-0560">Oxidoreductase</keyword>
<dbReference type="PANTHER" id="PTHR44196">
    <property type="entry name" value="DEHYDROGENASE/REDUCTASE SDR FAMILY MEMBER 7B"/>
    <property type="match status" value="1"/>
</dbReference>
<dbReference type="SUPFAM" id="SSF51735">
    <property type="entry name" value="NAD(P)-binding Rossmann-fold domains"/>
    <property type="match status" value="1"/>
</dbReference>
<dbReference type="Proteomes" id="UP001302477">
    <property type="component" value="Chromosome"/>
</dbReference>
<dbReference type="GO" id="GO:0016491">
    <property type="term" value="F:oxidoreductase activity"/>
    <property type="evidence" value="ECO:0007669"/>
    <property type="project" value="UniProtKB-KW"/>
</dbReference>
<dbReference type="InterPro" id="IPR057326">
    <property type="entry name" value="KR_dom"/>
</dbReference>
<protein>
    <submittedName>
        <fullName evidence="5">SDR family oxidoreductase</fullName>
    </submittedName>
</protein>
<dbReference type="InterPro" id="IPR020904">
    <property type="entry name" value="Sc_DH/Rdtase_CS"/>
</dbReference>
<dbReference type="InterPro" id="IPR002347">
    <property type="entry name" value="SDR_fam"/>
</dbReference>
<feature type="domain" description="Ketoreductase" evidence="4">
    <location>
        <begin position="11"/>
        <end position="190"/>
    </location>
</feature>
<dbReference type="PANTHER" id="PTHR44196:SF1">
    <property type="entry name" value="DEHYDROGENASE_REDUCTASE SDR FAMILY MEMBER 7B"/>
    <property type="match status" value="1"/>
</dbReference>
<dbReference type="CDD" id="cd05233">
    <property type="entry name" value="SDR_c"/>
    <property type="match status" value="1"/>
</dbReference>
<evidence type="ECO:0000256" key="2">
    <source>
        <dbReference type="ARBA" id="ARBA00023002"/>
    </source>
</evidence>
<dbReference type="Gene3D" id="3.40.50.720">
    <property type="entry name" value="NAD(P)-binding Rossmann-like Domain"/>
    <property type="match status" value="1"/>
</dbReference>
<dbReference type="PRINTS" id="PR00081">
    <property type="entry name" value="GDHRDH"/>
</dbReference>
<keyword evidence="6" id="KW-1185">Reference proteome</keyword>
<dbReference type="GO" id="GO:0016020">
    <property type="term" value="C:membrane"/>
    <property type="evidence" value="ECO:0007669"/>
    <property type="project" value="TreeGrafter"/>
</dbReference>
<name>A0AAU0N428_9GAMM</name>
<comment type="similarity">
    <text evidence="1 3">Belongs to the short-chain dehydrogenases/reductases (SDR) family.</text>
</comment>
<evidence type="ECO:0000313" key="6">
    <source>
        <dbReference type="Proteomes" id="UP001302477"/>
    </source>
</evidence>
<dbReference type="RefSeq" id="WP_318955304.1">
    <property type="nucleotide sequence ID" value="NZ_CP137555.1"/>
</dbReference>
<accession>A0AAU0N428</accession>
<dbReference type="PRINTS" id="PR00080">
    <property type="entry name" value="SDRFAMILY"/>
</dbReference>
<evidence type="ECO:0000256" key="3">
    <source>
        <dbReference type="RuleBase" id="RU000363"/>
    </source>
</evidence>
<organism evidence="5 6">
    <name type="scientific">Microbulbifer pacificus</name>
    <dbReference type="NCBI Taxonomy" id="407164"/>
    <lineage>
        <taxon>Bacteria</taxon>
        <taxon>Pseudomonadati</taxon>
        <taxon>Pseudomonadota</taxon>
        <taxon>Gammaproteobacteria</taxon>
        <taxon>Cellvibrionales</taxon>
        <taxon>Microbulbiferaceae</taxon>
        <taxon>Microbulbifer</taxon>
    </lineage>
</organism>